<dbReference type="FunFam" id="3.30.70.890:FF:000001">
    <property type="entry name" value="Galactokinase"/>
    <property type="match status" value="1"/>
</dbReference>
<feature type="domain" description="Galactokinase N-terminal" evidence="11">
    <location>
        <begin position="11"/>
        <end position="57"/>
    </location>
</feature>
<dbReference type="VEuPathDB" id="AmoebaDB:EHI7A_102840"/>
<dbReference type="EMBL" id="AK419405">
    <property type="protein sequence ID" value="BAN38088.1"/>
    <property type="molecule type" value="mRNA"/>
</dbReference>
<dbReference type="InterPro" id="IPR006206">
    <property type="entry name" value="Mevalonate/galactokinase"/>
</dbReference>
<evidence type="ECO:0000313" key="12">
    <source>
        <dbReference type="EMBL" id="BAN38088.1"/>
    </source>
</evidence>
<dbReference type="PIRSF" id="PIRSF000530">
    <property type="entry name" value="Galactokinase"/>
    <property type="match status" value="1"/>
</dbReference>
<dbReference type="GO" id="GO:0046872">
    <property type="term" value="F:metal ion binding"/>
    <property type="evidence" value="ECO:0007669"/>
    <property type="project" value="UniProtKB-KW"/>
</dbReference>
<dbReference type="VEuPathDB" id="AmoebaDB:KM1_181290"/>
<reference evidence="12" key="1">
    <citation type="submission" date="2012-06" db="EMBL/GenBank/DDBJ databases">
        <title>Short 5' UTR of Entamoeba genes.</title>
        <authorList>
            <person name="Hiranuka K."/>
            <person name="Kumagai M."/>
            <person name="Wakaguri H."/>
            <person name="Suzuki Y."/>
            <person name="Sugano S."/>
            <person name="Watanabe J."/>
            <person name="Makioka A."/>
        </authorList>
    </citation>
    <scope>NUCLEOTIDE SEQUENCE</scope>
    <source>
        <strain evidence="12">HM-1:IMSS</strain>
    </source>
</reference>
<accession>A0A060N2G2</accession>
<dbReference type="NCBIfam" id="TIGR00131">
    <property type="entry name" value="gal_kin"/>
    <property type="match status" value="1"/>
</dbReference>
<evidence type="ECO:0000259" key="10">
    <source>
        <dbReference type="Pfam" id="PF08544"/>
    </source>
</evidence>
<dbReference type="InterPro" id="IPR020568">
    <property type="entry name" value="Ribosomal_Su5_D2-typ_SF"/>
</dbReference>
<dbReference type="InterPro" id="IPR014721">
    <property type="entry name" value="Ribsml_uS5_D2-typ_fold_subgr"/>
</dbReference>
<dbReference type="Gene3D" id="3.30.70.890">
    <property type="entry name" value="GHMP kinase, C-terminal domain"/>
    <property type="match status" value="1"/>
</dbReference>
<keyword evidence="7" id="KW-0460">Magnesium</keyword>
<proteinExistence type="evidence at transcript level"/>
<feature type="domain" description="GHMP kinase N-terminal" evidence="9">
    <location>
        <begin position="98"/>
        <end position="182"/>
    </location>
</feature>
<dbReference type="GO" id="GO:0005829">
    <property type="term" value="C:cytosol"/>
    <property type="evidence" value="ECO:0007669"/>
    <property type="project" value="TreeGrafter"/>
</dbReference>
<evidence type="ECO:0000256" key="8">
    <source>
        <dbReference type="ARBA" id="ARBA00023277"/>
    </source>
</evidence>
<feature type="domain" description="GHMP kinase C-terminal" evidence="10">
    <location>
        <begin position="286"/>
        <end position="357"/>
    </location>
</feature>
<dbReference type="InterPro" id="IPR036554">
    <property type="entry name" value="GHMP_kinase_C_sf"/>
</dbReference>
<dbReference type="InterPro" id="IPR019741">
    <property type="entry name" value="Galactokinase_CS"/>
</dbReference>
<keyword evidence="2" id="KW-0808">Transferase</keyword>
<dbReference type="PANTHER" id="PTHR10457">
    <property type="entry name" value="MEVALONATE KINASE/GALACTOKINASE"/>
    <property type="match status" value="1"/>
</dbReference>
<dbReference type="FunFam" id="3.30.230.10:FF:000145">
    <property type="entry name" value="Galactokinase putative"/>
    <property type="match status" value="1"/>
</dbReference>
<dbReference type="VEuPathDB" id="AmoebaDB:EHI8A_109750"/>
<dbReference type="InterPro" id="IPR013750">
    <property type="entry name" value="GHMP_kinase_C_dom"/>
</dbReference>
<dbReference type="VEuPathDB" id="AmoebaDB:EHI_094100"/>
<dbReference type="SUPFAM" id="SSF55060">
    <property type="entry name" value="GHMP Kinase, C-terminal domain"/>
    <property type="match status" value="1"/>
</dbReference>
<dbReference type="SUPFAM" id="SSF54211">
    <property type="entry name" value="Ribosomal protein S5 domain 2-like"/>
    <property type="match status" value="1"/>
</dbReference>
<evidence type="ECO:0000256" key="5">
    <source>
        <dbReference type="ARBA" id="ARBA00022777"/>
    </source>
</evidence>
<keyword evidence="3" id="KW-0479">Metal-binding</keyword>
<evidence type="ECO:0000256" key="6">
    <source>
        <dbReference type="ARBA" id="ARBA00022840"/>
    </source>
</evidence>
<evidence type="ECO:0000256" key="7">
    <source>
        <dbReference type="ARBA" id="ARBA00022842"/>
    </source>
</evidence>
<organism evidence="12">
    <name type="scientific">Entamoeba histolytica</name>
    <dbReference type="NCBI Taxonomy" id="5759"/>
    <lineage>
        <taxon>Eukaryota</taxon>
        <taxon>Amoebozoa</taxon>
        <taxon>Evosea</taxon>
        <taxon>Archamoebae</taxon>
        <taxon>Mastigamoebida</taxon>
        <taxon>Entamoebidae</taxon>
        <taxon>Entamoeba</taxon>
    </lineage>
</organism>
<dbReference type="Pfam" id="PF00288">
    <property type="entry name" value="GHMP_kinases_N"/>
    <property type="match status" value="1"/>
</dbReference>
<dbReference type="Pfam" id="PF08544">
    <property type="entry name" value="GHMP_kinases_C"/>
    <property type="match status" value="1"/>
</dbReference>
<dbReference type="InterPro" id="IPR019539">
    <property type="entry name" value="GalKase_N"/>
</dbReference>
<dbReference type="PROSITE" id="PS00627">
    <property type="entry name" value="GHMP_KINASES_ATP"/>
    <property type="match status" value="1"/>
</dbReference>
<keyword evidence="5 12" id="KW-0418">Kinase</keyword>
<evidence type="ECO:0000256" key="3">
    <source>
        <dbReference type="ARBA" id="ARBA00022723"/>
    </source>
</evidence>
<comment type="similarity">
    <text evidence="1">Belongs to the GHMP kinase family. GalK subfamily.</text>
</comment>
<dbReference type="GO" id="GO:0005524">
    <property type="term" value="F:ATP binding"/>
    <property type="evidence" value="ECO:0007669"/>
    <property type="project" value="UniProtKB-KW"/>
</dbReference>
<dbReference type="PANTHER" id="PTHR10457:SF7">
    <property type="entry name" value="GALACTOKINASE-RELATED"/>
    <property type="match status" value="1"/>
</dbReference>
<keyword evidence="4" id="KW-0547">Nucleotide-binding</keyword>
<dbReference type="GO" id="GO:0004335">
    <property type="term" value="F:galactokinase activity"/>
    <property type="evidence" value="ECO:0007669"/>
    <property type="project" value="InterPro"/>
</dbReference>
<dbReference type="VEuPathDB" id="AmoebaDB:EHI5A_143990"/>
<protein>
    <submittedName>
        <fullName evidence="12">Galactokinase, putative</fullName>
    </submittedName>
</protein>
<keyword evidence="6" id="KW-0067">ATP-binding</keyword>
<evidence type="ECO:0000256" key="2">
    <source>
        <dbReference type="ARBA" id="ARBA00022679"/>
    </source>
</evidence>
<evidence type="ECO:0000259" key="11">
    <source>
        <dbReference type="Pfam" id="PF10509"/>
    </source>
</evidence>
<dbReference type="Gene3D" id="3.30.230.10">
    <property type="match status" value="1"/>
</dbReference>
<dbReference type="PRINTS" id="PR00959">
    <property type="entry name" value="MEVGALKINASE"/>
</dbReference>
<dbReference type="InterPro" id="IPR000705">
    <property type="entry name" value="Galactokinase"/>
</dbReference>
<evidence type="ECO:0000256" key="4">
    <source>
        <dbReference type="ARBA" id="ARBA00022741"/>
    </source>
</evidence>
<dbReference type="PROSITE" id="PS00106">
    <property type="entry name" value="GALACTOKINASE"/>
    <property type="match status" value="1"/>
</dbReference>
<dbReference type="GO" id="GO:0006012">
    <property type="term" value="P:galactose metabolic process"/>
    <property type="evidence" value="ECO:0007669"/>
    <property type="project" value="InterPro"/>
</dbReference>
<keyword evidence="8" id="KW-0119">Carbohydrate metabolism</keyword>
<sequence length="389" mass="43458">MVSLEDIKSFHAKTYCTEPEHVGFAPGRVNIIGEHTDYNDGYVLPVAIKQGTYVSVSTKPSTVTKMNFISSIDNKLVSIERQSKEKILEKYKGKWFMYVYGVIDKLLTKIQSEPKEYSICVMGDVPLGSGLSSSASIEVATGITFLKVLNIEMTGIELGLLAVDVEHEYTGVMCGIMDQFASRLCKKNTALLLDCKTHQTINEPVVLGDCLIMITNSNAPHKLESSQYNERVKQCQEAVRQLNEHYHKNEKFLRGFTVDEVQILTGIIGNRAKHVVNENDRVIKAIAAMKVGNVEELGKLMTESYMSLRNLFEVSSEELDYLVDNALKINGVFGSRLTGAGFGGCTVTLLKPSAVDEYKKMLEVYKEKFNLHPFCFILNQPEDGAHLIF</sequence>
<evidence type="ECO:0000256" key="1">
    <source>
        <dbReference type="ARBA" id="ARBA00006566"/>
    </source>
</evidence>
<dbReference type="PRINTS" id="PR00473">
    <property type="entry name" value="GALCTOKINASE"/>
</dbReference>
<dbReference type="InterPro" id="IPR006204">
    <property type="entry name" value="GHMP_kinase_N_dom"/>
</dbReference>
<dbReference type="Pfam" id="PF10509">
    <property type="entry name" value="GalKase_gal_bdg"/>
    <property type="match status" value="1"/>
</dbReference>
<name>A0A060N2G2_ENTHI</name>
<evidence type="ECO:0000259" key="9">
    <source>
        <dbReference type="Pfam" id="PF00288"/>
    </source>
</evidence>
<dbReference type="InterPro" id="IPR006203">
    <property type="entry name" value="GHMP_knse_ATP-bd_CS"/>
</dbReference>
<dbReference type="AlphaFoldDB" id="A0A060N2G2"/>